<dbReference type="InterPro" id="IPR012340">
    <property type="entry name" value="NA-bd_OB-fold"/>
</dbReference>
<dbReference type="CDD" id="cd07905">
    <property type="entry name" value="Adenylation_DNA_ligase_LigC"/>
    <property type="match status" value="1"/>
</dbReference>
<dbReference type="Gene3D" id="2.40.50.140">
    <property type="entry name" value="Nucleic acid-binding proteins"/>
    <property type="match status" value="1"/>
</dbReference>
<gene>
    <name evidence="7" type="ORF">B5V03_18620</name>
</gene>
<evidence type="ECO:0000256" key="4">
    <source>
        <dbReference type="ARBA" id="ARBA00034003"/>
    </source>
</evidence>
<dbReference type="InterPro" id="IPR044117">
    <property type="entry name" value="OBF_LigC-like"/>
</dbReference>
<dbReference type="CDD" id="cd07970">
    <property type="entry name" value="OBF_DNA_ligase_LigC"/>
    <property type="match status" value="1"/>
</dbReference>
<dbReference type="Gene3D" id="3.30.470.30">
    <property type="entry name" value="DNA ligase/mRNA capping enzyme"/>
    <property type="match status" value="1"/>
</dbReference>
<dbReference type="PANTHER" id="PTHR45674:SF4">
    <property type="entry name" value="DNA LIGASE 1"/>
    <property type="match status" value="1"/>
</dbReference>
<dbReference type="PROSITE" id="PS50160">
    <property type="entry name" value="DNA_LIGASE_A3"/>
    <property type="match status" value="1"/>
</dbReference>
<proteinExistence type="inferred from homology"/>
<dbReference type="SUPFAM" id="SSF50249">
    <property type="entry name" value="Nucleic acid-binding proteins"/>
    <property type="match status" value="1"/>
</dbReference>
<evidence type="ECO:0000256" key="1">
    <source>
        <dbReference type="ARBA" id="ARBA00007572"/>
    </source>
</evidence>
<dbReference type="NCBIfam" id="NF006078">
    <property type="entry name" value="PRK08224.1"/>
    <property type="match status" value="1"/>
</dbReference>
<evidence type="ECO:0000313" key="7">
    <source>
        <dbReference type="EMBL" id="RXT45840.1"/>
    </source>
</evidence>
<accession>A0A4Q1V4S5</accession>
<evidence type="ECO:0000259" key="6">
    <source>
        <dbReference type="PROSITE" id="PS50160"/>
    </source>
</evidence>
<name>A0A4Q1V4S5_9BRAD</name>
<dbReference type="InterPro" id="IPR050191">
    <property type="entry name" value="ATP-dep_DNA_ligase"/>
</dbReference>
<dbReference type="InterPro" id="IPR012309">
    <property type="entry name" value="DNA_ligase_ATP-dep_C"/>
</dbReference>
<feature type="domain" description="ATP-dependent DNA ligase family profile" evidence="6">
    <location>
        <begin position="105"/>
        <end position="225"/>
    </location>
</feature>
<sequence>MEAESVAELPRGAQWQYEPKWDGFRCLLIRNGQRVRMQSKGGRDLDRYFPEVASAALALSAGSFILDGELIIQLDEGYSFDALLQRIHPAASRVKRLAGETPARFMAFDLLRSGETDLAALPLAKRRPALEKFARRSFKDTSVFALSPETHNFAEAKAWLRRVEDGHDGVVAKRLDLAYCSGTRDGMQKIKLLRSADCVVGGFRYAEKKQGRRKVIGSLLLGLYDESGLLHHVGFTSAIKTSDRPGLTDKFEKIISKSSFTGKAPGGPSRWSTKRSAEWQPVRPVRVVEVCYDHVSGDRFRHGTKILRWRADKKPSQCRMDQLRQKSAKARRGMVVKPDDRQGREGAPGT</sequence>
<evidence type="ECO:0000313" key="8">
    <source>
        <dbReference type="Proteomes" id="UP000290819"/>
    </source>
</evidence>
<dbReference type="InterPro" id="IPR044119">
    <property type="entry name" value="Adenylation_LigC-like"/>
</dbReference>
<dbReference type="AlphaFoldDB" id="A0A4Q1V4S5"/>
<reference evidence="7 8" key="1">
    <citation type="submission" date="2017-03" db="EMBL/GenBank/DDBJ databases">
        <authorList>
            <person name="Safronova V.I."/>
            <person name="Sazanova A.L."/>
            <person name="Chirak E.R."/>
        </authorList>
    </citation>
    <scope>NUCLEOTIDE SEQUENCE [LARGE SCALE GENOMIC DNA]</scope>
    <source>
        <strain evidence="7 8">Opo-243</strain>
    </source>
</reference>
<dbReference type="EMBL" id="MZXW01000021">
    <property type="protein sequence ID" value="RXT45840.1"/>
    <property type="molecule type" value="Genomic_DNA"/>
</dbReference>
<protein>
    <recommendedName>
        <fullName evidence="2">DNA ligase (ATP)</fullName>
        <ecNumber evidence="2">6.5.1.1</ecNumber>
    </recommendedName>
</protein>
<evidence type="ECO:0000256" key="3">
    <source>
        <dbReference type="ARBA" id="ARBA00022598"/>
    </source>
</evidence>
<dbReference type="Pfam" id="PF04679">
    <property type="entry name" value="DNA_ligase_A_C"/>
    <property type="match status" value="1"/>
</dbReference>
<dbReference type="Proteomes" id="UP000290819">
    <property type="component" value="Unassembled WGS sequence"/>
</dbReference>
<dbReference type="GO" id="GO:0006281">
    <property type="term" value="P:DNA repair"/>
    <property type="evidence" value="ECO:0007669"/>
    <property type="project" value="InterPro"/>
</dbReference>
<keyword evidence="3 7" id="KW-0436">Ligase</keyword>
<dbReference type="InterPro" id="IPR012310">
    <property type="entry name" value="DNA_ligase_ATP-dep_cent"/>
</dbReference>
<dbReference type="GO" id="GO:0003910">
    <property type="term" value="F:DNA ligase (ATP) activity"/>
    <property type="evidence" value="ECO:0007669"/>
    <property type="project" value="UniProtKB-EC"/>
</dbReference>
<comment type="similarity">
    <text evidence="1">Belongs to the ATP-dependent DNA ligase family.</text>
</comment>
<evidence type="ECO:0000256" key="5">
    <source>
        <dbReference type="SAM" id="MobiDB-lite"/>
    </source>
</evidence>
<dbReference type="GO" id="GO:0005524">
    <property type="term" value="F:ATP binding"/>
    <property type="evidence" value="ECO:0007669"/>
    <property type="project" value="InterPro"/>
</dbReference>
<comment type="caution">
    <text evidence="7">The sequence shown here is derived from an EMBL/GenBank/DDBJ whole genome shotgun (WGS) entry which is preliminary data.</text>
</comment>
<comment type="catalytic activity">
    <reaction evidence="4">
        <text>ATP + (deoxyribonucleotide)n-3'-hydroxyl + 5'-phospho-(deoxyribonucleotide)m = (deoxyribonucleotide)n+m + AMP + diphosphate.</text>
        <dbReference type="EC" id="6.5.1.1"/>
    </reaction>
</comment>
<keyword evidence="8" id="KW-1185">Reference proteome</keyword>
<dbReference type="RefSeq" id="WP_164988134.1">
    <property type="nucleotide sequence ID" value="NZ_MZXW01000021.1"/>
</dbReference>
<dbReference type="EC" id="6.5.1.1" evidence="2"/>
<dbReference type="Pfam" id="PF01068">
    <property type="entry name" value="DNA_ligase_A_M"/>
    <property type="match status" value="1"/>
</dbReference>
<dbReference type="PANTHER" id="PTHR45674">
    <property type="entry name" value="DNA LIGASE 1/3 FAMILY MEMBER"/>
    <property type="match status" value="1"/>
</dbReference>
<organism evidence="7 8">
    <name type="scientific">Bradyrhizobium betae</name>
    <dbReference type="NCBI Taxonomy" id="244734"/>
    <lineage>
        <taxon>Bacteria</taxon>
        <taxon>Pseudomonadati</taxon>
        <taxon>Pseudomonadota</taxon>
        <taxon>Alphaproteobacteria</taxon>
        <taxon>Hyphomicrobiales</taxon>
        <taxon>Nitrobacteraceae</taxon>
        <taxon>Bradyrhizobium</taxon>
    </lineage>
</organism>
<feature type="region of interest" description="Disordered" evidence="5">
    <location>
        <begin position="317"/>
        <end position="350"/>
    </location>
</feature>
<evidence type="ECO:0000256" key="2">
    <source>
        <dbReference type="ARBA" id="ARBA00012727"/>
    </source>
</evidence>
<dbReference type="SUPFAM" id="SSF56091">
    <property type="entry name" value="DNA ligase/mRNA capping enzyme, catalytic domain"/>
    <property type="match status" value="1"/>
</dbReference>
<dbReference type="GO" id="GO:0006310">
    <property type="term" value="P:DNA recombination"/>
    <property type="evidence" value="ECO:0007669"/>
    <property type="project" value="InterPro"/>
</dbReference>